<protein>
    <submittedName>
        <fullName evidence="2">Quinone oxidoreductase-like protein 2</fullName>
    </submittedName>
</protein>
<proteinExistence type="predicted"/>
<gene>
    <name evidence="2" type="ORF">Tco_0728699</name>
</gene>
<dbReference type="InterPro" id="IPR051397">
    <property type="entry name" value="Zn-ADH-like_protein"/>
</dbReference>
<dbReference type="InterPro" id="IPR013154">
    <property type="entry name" value="ADH-like_N"/>
</dbReference>
<reference evidence="2" key="1">
    <citation type="journal article" date="2022" name="Int. J. Mol. Sci.">
        <title>Draft Genome of Tanacetum Coccineum: Genomic Comparison of Closely Related Tanacetum-Family Plants.</title>
        <authorList>
            <person name="Yamashiro T."/>
            <person name="Shiraishi A."/>
            <person name="Nakayama K."/>
            <person name="Satake H."/>
        </authorList>
    </citation>
    <scope>NUCLEOTIDE SEQUENCE</scope>
</reference>
<dbReference type="SUPFAM" id="SSF50129">
    <property type="entry name" value="GroES-like"/>
    <property type="match status" value="1"/>
</dbReference>
<organism evidence="2 3">
    <name type="scientific">Tanacetum coccineum</name>
    <dbReference type="NCBI Taxonomy" id="301880"/>
    <lineage>
        <taxon>Eukaryota</taxon>
        <taxon>Viridiplantae</taxon>
        <taxon>Streptophyta</taxon>
        <taxon>Embryophyta</taxon>
        <taxon>Tracheophyta</taxon>
        <taxon>Spermatophyta</taxon>
        <taxon>Magnoliopsida</taxon>
        <taxon>eudicotyledons</taxon>
        <taxon>Gunneridae</taxon>
        <taxon>Pentapetalae</taxon>
        <taxon>asterids</taxon>
        <taxon>campanulids</taxon>
        <taxon>Asterales</taxon>
        <taxon>Asteraceae</taxon>
        <taxon>Asteroideae</taxon>
        <taxon>Anthemideae</taxon>
        <taxon>Anthemidinae</taxon>
        <taxon>Tanacetum</taxon>
    </lineage>
</organism>
<dbReference type="Pfam" id="PF08240">
    <property type="entry name" value="ADH_N"/>
    <property type="match status" value="1"/>
</dbReference>
<dbReference type="EMBL" id="BQNB010010553">
    <property type="protein sequence ID" value="GJS78818.1"/>
    <property type="molecule type" value="Genomic_DNA"/>
</dbReference>
<dbReference type="Gene3D" id="3.90.180.10">
    <property type="entry name" value="Medium-chain alcohol dehydrogenases, catalytic domain"/>
    <property type="match status" value="1"/>
</dbReference>
<sequence>MEALICRNHGDPTIPPDSTNTSALTITTSHPIPKLTSPASVLVRIKATSVHFATYLQVLGQYQEKFPLPFVIGSEYSGVVVSVGQNVSKFKVGDGVCGYAGVGSFAQYIVDQETKLAMLQKALGATRAVDHLRAEFA</sequence>
<dbReference type="PANTHER" id="PTHR43677">
    <property type="entry name" value="SHORT-CHAIN DEHYDROGENASE/REDUCTASE"/>
    <property type="match status" value="1"/>
</dbReference>
<dbReference type="Proteomes" id="UP001151760">
    <property type="component" value="Unassembled WGS sequence"/>
</dbReference>
<comment type="caution">
    <text evidence="2">The sequence shown here is derived from an EMBL/GenBank/DDBJ whole genome shotgun (WGS) entry which is preliminary data.</text>
</comment>
<evidence type="ECO:0000259" key="1">
    <source>
        <dbReference type="Pfam" id="PF08240"/>
    </source>
</evidence>
<name>A0ABQ4YQC2_9ASTR</name>
<feature type="domain" description="Alcohol dehydrogenase-like N-terminal" evidence="1">
    <location>
        <begin position="38"/>
        <end position="118"/>
    </location>
</feature>
<dbReference type="InterPro" id="IPR011032">
    <property type="entry name" value="GroES-like_sf"/>
</dbReference>
<accession>A0ABQ4YQC2</accession>
<reference evidence="2" key="2">
    <citation type="submission" date="2022-01" db="EMBL/GenBank/DDBJ databases">
        <authorList>
            <person name="Yamashiro T."/>
            <person name="Shiraishi A."/>
            <person name="Satake H."/>
            <person name="Nakayama K."/>
        </authorList>
    </citation>
    <scope>NUCLEOTIDE SEQUENCE</scope>
</reference>
<dbReference type="PANTHER" id="PTHR43677:SF4">
    <property type="entry name" value="QUINONE OXIDOREDUCTASE-LIKE PROTEIN 2"/>
    <property type="match status" value="1"/>
</dbReference>
<evidence type="ECO:0000313" key="2">
    <source>
        <dbReference type="EMBL" id="GJS78818.1"/>
    </source>
</evidence>
<keyword evidence="3" id="KW-1185">Reference proteome</keyword>
<evidence type="ECO:0000313" key="3">
    <source>
        <dbReference type="Proteomes" id="UP001151760"/>
    </source>
</evidence>